<protein>
    <submittedName>
        <fullName evidence="1">Uncharacterized protein</fullName>
    </submittedName>
</protein>
<organism evidence="1 2">
    <name type="scientific">Geothermobacter ehrlichii</name>
    <dbReference type="NCBI Taxonomy" id="213224"/>
    <lineage>
        <taxon>Bacteria</taxon>
        <taxon>Pseudomonadati</taxon>
        <taxon>Thermodesulfobacteriota</taxon>
        <taxon>Desulfuromonadia</taxon>
        <taxon>Desulfuromonadales</taxon>
        <taxon>Geothermobacteraceae</taxon>
        <taxon>Geothermobacter</taxon>
    </lineage>
</organism>
<name>A0A5D3WIZ3_9BACT</name>
<reference evidence="1 2" key="1">
    <citation type="submission" date="2019-07" db="EMBL/GenBank/DDBJ databases">
        <title>Genomic Encyclopedia of Type Strains, Phase IV (KMG-IV): sequencing the most valuable type-strain genomes for metagenomic binning, comparative biology and taxonomic classification.</title>
        <authorList>
            <person name="Goeker M."/>
        </authorList>
    </citation>
    <scope>NUCLEOTIDE SEQUENCE [LARGE SCALE GENOMIC DNA]</scope>
    <source>
        <strain evidence="1 2">SS015</strain>
    </source>
</reference>
<evidence type="ECO:0000313" key="2">
    <source>
        <dbReference type="Proteomes" id="UP000324159"/>
    </source>
</evidence>
<proteinExistence type="predicted"/>
<dbReference type="OrthoDB" id="5402371at2"/>
<dbReference type="InterPro" id="IPR011011">
    <property type="entry name" value="Znf_FYVE_PHD"/>
</dbReference>
<accession>A0A5D3WIZ3</accession>
<dbReference type="RefSeq" id="WP_148896365.1">
    <property type="nucleotide sequence ID" value="NZ_VNIB01000010.1"/>
</dbReference>
<sequence length="63" mass="7039">MEQAPWLCHVCNRKGEGESMACDLCYQVTCPEHLTCRPVRNADSGLYELRSLCPDCAAGRPPR</sequence>
<dbReference type="Proteomes" id="UP000324159">
    <property type="component" value="Unassembled WGS sequence"/>
</dbReference>
<evidence type="ECO:0000313" key="1">
    <source>
        <dbReference type="EMBL" id="TYO97465.1"/>
    </source>
</evidence>
<comment type="caution">
    <text evidence="1">The sequence shown here is derived from an EMBL/GenBank/DDBJ whole genome shotgun (WGS) entry which is preliminary data.</text>
</comment>
<keyword evidence="2" id="KW-1185">Reference proteome</keyword>
<gene>
    <name evidence="1" type="ORF">EDC39_1105</name>
</gene>
<dbReference type="EMBL" id="VNIB01000010">
    <property type="protein sequence ID" value="TYO97465.1"/>
    <property type="molecule type" value="Genomic_DNA"/>
</dbReference>
<dbReference type="SUPFAM" id="SSF57903">
    <property type="entry name" value="FYVE/PHD zinc finger"/>
    <property type="match status" value="1"/>
</dbReference>
<dbReference type="AlphaFoldDB" id="A0A5D3WIZ3"/>